<protein>
    <recommendedName>
        <fullName evidence="4">Calcium-binding protein</fullName>
    </recommendedName>
</protein>
<name>A0A126UXH3_9RHOB</name>
<dbReference type="InterPro" id="IPR011049">
    <property type="entry name" value="Serralysin-like_metalloprot_C"/>
</dbReference>
<feature type="compositionally biased region" description="Acidic residues" evidence="1">
    <location>
        <begin position="27"/>
        <end position="38"/>
    </location>
</feature>
<dbReference type="SUPFAM" id="SSF51120">
    <property type="entry name" value="beta-Roll"/>
    <property type="match status" value="2"/>
</dbReference>
<dbReference type="KEGG" id="hat:RC74_05300"/>
<dbReference type="RefSeq" id="WP_052274696.1">
    <property type="nucleotide sequence ID" value="NZ_CP014327.1"/>
</dbReference>
<dbReference type="EMBL" id="CP014327">
    <property type="protein sequence ID" value="AML50773.1"/>
    <property type="molecule type" value="Genomic_DNA"/>
</dbReference>
<organism evidence="2 3">
    <name type="scientific">Falsihalocynthiibacter arcticus</name>
    <dbReference type="NCBI Taxonomy" id="1579316"/>
    <lineage>
        <taxon>Bacteria</taxon>
        <taxon>Pseudomonadati</taxon>
        <taxon>Pseudomonadota</taxon>
        <taxon>Alphaproteobacteria</taxon>
        <taxon>Rhodobacterales</taxon>
        <taxon>Roseobacteraceae</taxon>
        <taxon>Falsihalocynthiibacter</taxon>
    </lineage>
</organism>
<feature type="region of interest" description="Disordered" evidence="1">
    <location>
        <begin position="27"/>
        <end position="115"/>
    </location>
</feature>
<keyword evidence="3" id="KW-1185">Reference proteome</keyword>
<dbReference type="InterPro" id="IPR001343">
    <property type="entry name" value="Hemolysn_Ca-bd"/>
</dbReference>
<dbReference type="PRINTS" id="PR00313">
    <property type="entry name" value="CABNDNGRPT"/>
</dbReference>
<evidence type="ECO:0008006" key="4">
    <source>
        <dbReference type="Google" id="ProtNLM"/>
    </source>
</evidence>
<accession>A0A126UXH3</accession>
<proteinExistence type="predicted"/>
<dbReference type="Proteomes" id="UP000070371">
    <property type="component" value="Chromosome"/>
</dbReference>
<sequence>MFGLIGLFGALFIGFVAEGVMSNNIDVTDEDDSTDDIPESSTSIGGASSNILEDDAEGSGNNTDDRDDFQFDDNENGTLAGYEGTDQNSDGQGNSSLLGDEGDNILTGGNGDDLVEGRNGDDVLIGGLGNDALFGNEGDDQISGVVLNEETGEDTDVRDYLNGNAGDDLLVLGYDDIGTGGEGNDTFALGEWFHEGTAATITDFNPDEDTLVVHYSADDEIPEVSVETEDGNSLVLLDGVVIARLLGNTSFDISQISLIGT</sequence>
<feature type="compositionally biased region" description="Acidic residues" evidence="1">
    <location>
        <begin position="65"/>
        <end position="75"/>
    </location>
</feature>
<dbReference type="OrthoDB" id="7863760at2"/>
<reference evidence="2 3" key="1">
    <citation type="submission" date="2016-02" db="EMBL/GenBank/DDBJ databases">
        <title>Complete genome sequence of Halocynthiibacter arcticus PAMC 20958t from arctic marine sediment.</title>
        <authorList>
            <person name="Lee Y.M."/>
            <person name="Baek K."/>
            <person name="Lee H.K."/>
            <person name="Shin S.C."/>
        </authorList>
    </citation>
    <scope>NUCLEOTIDE SEQUENCE [LARGE SCALE GENOMIC DNA]</scope>
    <source>
        <strain evidence="2">PAMC 20958</strain>
    </source>
</reference>
<dbReference type="AlphaFoldDB" id="A0A126UXH3"/>
<gene>
    <name evidence="2" type="ORF">RC74_05300</name>
</gene>
<evidence type="ECO:0000313" key="2">
    <source>
        <dbReference type="EMBL" id="AML50773.1"/>
    </source>
</evidence>
<dbReference type="STRING" id="1579316.RC74_05300"/>
<evidence type="ECO:0000256" key="1">
    <source>
        <dbReference type="SAM" id="MobiDB-lite"/>
    </source>
</evidence>
<dbReference type="Gene3D" id="2.150.10.10">
    <property type="entry name" value="Serralysin-like metalloprotease, C-terminal"/>
    <property type="match status" value="2"/>
</dbReference>
<evidence type="ECO:0000313" key="3">
    <source>
        <dbReference type="Proteomes" id="UP000070371"/>
    </source>
</evidence>
<dbReference type="GO" id="GO:0005509">
    <property type="term" value="F:calcium ion binding"/>
    <property type="evidence" value="ECO:0007669"/>
    <property type="project" value="InterPro"/>
</dbReference>
<feature type="compositionally biased region" description="Polar residues" evidence="1">
    <location>
        <begin position="85"/>
        <end position="97"/>
    </location>
</feature>
<dbReference type="Pfam" id="PF00353">
    <property type="entry name" value="HemolysinCabind"/>
    <property type="match status" value="3"/>
</dbReference>